<keyword evidence="2" id="KW-1185">Reference proteome</keyword>
<accession>A0A6P5JBM7</accession>
<dbReference type="KEGG" id="pcw:110198524"/>
<feature type="compositionally biased region" description="Basic and acidic residues" evidence="1">
    <location>
        <begin position="165"/>
        <end position="177"/>
    </location>
</feature>
<feature type="compositionally biased region" description="Polar residues" evidence="1">
    <location>
        <begin position="419"/>
        <end position="437"/>
    </location>
</feature>
<gene>
    <name evidence="3 4" type="primary">SPATA21</name>
</gene>
<evidence type="ECO:0000313" key="4">
    <source>
        <dbReference type="RefSeq" id="XP_020828526.1"/>
    </source>
</evidence>
<reference evidence="3 4" key="1">
    <citation type="submission" date="2025-04" db="UniProtKB">
        <authorList>
            <consortium name="RefSeq"/>
        </authorList>
    </citation>
    <scope>IDENTIFICATION</scope>
    <source>
        <tissue evidence="3 4">Spleen</tissue>
    </source>
</reference>
<dbReference type="AlphaFoldDB" id="A0A6P5JBM7"/>
<dbReference type="GO" id="GO:0005509">
    <property type="term" value="F:calcium ion binding"/>
    <property type="evidence" value="ECO:0007669"/>
    <property type="project" value="InterPro"/>
</dbReference>
<name>A0A6P5JBM7_PHACI</name>
<dbReference type="RefSeq" id="XP_020828526.1">
    <property type="nucleotide sequence ID" value="XM_020972867.1"/>
</dbReference>
<feature type="compositionally biased region" description="Low complexity" evidence="1">
    <location>
        <begin position="147"/>
        <end position="156"/>
    </location>
</feature>
<dbReference type="GeneID" id="110198524"/>
<dbReference type="RefSeq" id="XP_020828520.1">
    <property type="nucleotide sequence ID" value="XM_020972861.1"/>
</dbReference>
<feature type="compositionally biased region" description="Low complexity" evidence="1">
    <location>
        <begin position="479"/>
        <end position="488"/>
    </location>
</feature>
<feature type="compositionally biased region" description="Basic and acidic residues" evidence="1">
    <location>
        <begin position="583"/>
        <end position="598"/>
    </location>
</feature>
<feature type="region of interest" description="Disordered" evidence="1">
    <location>
        <begin position="92"/>
        <end position="364"/>
    </location>
</feature>
<feature type="region of interest" description="Disordered" evidence="1">
    <location>
        <begin position="51"/>
        <end position="73"/>
    </location>
</feature>
<dbReference type="Proteomes" id="UP000515140">
    <property type="component" value="Unplaced"/>
</dbReference>
<evidence type="ECO:0000313" key="2">
    <source>
        <dbReference type="Proteomes" id="UP000515140"/>
    </source>
</evidence>
<evidence type="ECO:0000313" key="3">
    <source>
        <dbReference type="RefSeq" id="XP_020828520.1"/>
    </source>
</evidence>
<dbReference type="CTD" id="374955"/>
<organism evidence="2 4">
    <name type="scientific">Phascolarctos cinereus</name>
    <name type="common">Koala</name>
    <dbReference type="NCBI Taxonomy" id="38626"/>
    <lineage>
        <taxon>Eukaryota</taxon>
        <taxon>Metazoa</taxon>
        <taxon>Chordata</taxon>
        <taxon>Craniata</taxon>
        <taxon>Vertebrata</taxon>
        <taxon>Euteleostomi</taxon>
        <taxon>Mammalia</taxon>
        <taxon>Metatheria</taxon>
        <taxon>Diprotodontia</taxon>
        <taxon>Phascolarctidae</taxon>
        <taxon>Phascolarctos</taxon>
    </lineage>
</organism>
<dbReference type="PANTHER" id="PTHR47500">
    <property type="entry name" value="EF-HAND CALCIUM-BINDING DOMAIN-CONTAINING PROTEIN"/>
    <property type="match status" value="1"/>
</dbReference>
<feature type="compositionally biased region" description="Basic and acidic residues" evidence="1">
    <location>
        <begin position="397"/>
        <end position="410"/>
    </location>
</feature>
<feature type="compositionally biased region" description="Low complexity" evidence="1">
    <location>
        <begin position="572"/>
        <end position="581"/>
    </location>
</feature>
<feature type="region of interest" description="Disordered" evidence="1">
    <location>
        <begin position="376"/>
        <end position="488"/>
    </location>
</feature>
<feature type="compositionally biased region" description="Basic and acidic residues" evidence="1">
    <location>
        <begin position="110"/>
        <end position="120"/>
    </location>
</feature>
<dbReference type="InterPro" id="IPR043520">
    <property type="entry name" value="SPT21"/>
</dbReference>
<dbReference type="PANTHER" id="PTHR47500:SF1">
    <property type="entry name" value="SPERMATOGENESIS-ASSOCIATED PROTEIN 21"/>
    <property type="match status" value="1"/>
</dbReference>
<feature type="compositionally biased region" description="Low complexity" evidence="1">
    <location>
        <begin position="221"/>
        <end position="232"/>
    </location>
</feature>
<sequence>MGEGRTTSKRGKNLRAWLAWCELWLLLSQMVLHILSLISEQDRATLKGKYPWPDSIGGATREQAGVKSQTGRHSDLFQAREQEAEAGGARGWLTTLAPGGSEQTLGQGEAAEKGPLNDRAKGRKPRSGTGIGQDSFCSEKDRTERISTSASASTTTNIQGCEVKAQLRPEKSAKGSHENQLPQGPRHGFKKSRGGGPGLKSGVGSAAPSVEEQGLGHGFQKSRGGVSSVKSGMESVREEQELGHRLKKTRDGGSAVKSVVERSGPSGEEQGLGLGCKKTRGGASGVESAGPSGEEQGLKPGYKKTRGGGSAVKSAAEGMDPSGEEQGLWPRHKKTRGGSPVLKSGVESAGPSGEEQGLGPWKTKCEVPDLRSNVESAVPCGEKQKELEDQPFPDLQTEDKGELMTEKELAGPDNMGQPGIQSSQEVQGPQIIWTSPQKAEEDSEQFEDNTPDQSFQLRSEDEEGSPLRLTPLTMERPSSDSSYAQPSSTFIQPEVGEEALKAQLVQSPAVPLICHPVKMVPPGKEDREEKTPSKKWKEEEEYCIAWHLRACGATTWMSAMSLNLVSKSAQASSSAPVPSSPEKNWKRTELHRNSDRSNKTRPMTASSIRRLEGATQPLSCHIYRKDSDLTPIGSSIKEWKEEILTQKQEEAFREYFKFFCGPGEIDIHSLKSILSIVGIPQTQAEMTAALISADVNVIIKRRRNACQRIRIMLLTLPDNLIPTREPSPEPRTSVHKSKRS</sequence>
<feature type="compositionally biased region" description="Basic and acidic residues" evidence="1">
    <location>
        <begin position="235"/>
        <end position="244"/>
    </location>
</feature>
<proteinExistence type="predicted"/>
<feature type="compositionally biased region" description="Acidic residues" evidence="1">
    <location>
        <begin position="441"/>
        <end position="450"/>
    </location>
</feature>
<protein>
    <submittedName>
        <fullName evidence="3 4">Spermatogenesis-associated protein 21 isoform X1</fullName>
    </submittedName>
</protein>
<evidence type="ECO:0000256" key="1">
    <source>
        <dbReference type="SAM" id="MobiDB-lite"/>
    </source>
</evidence>
<feature type="region of interest" description="Disordered" evidence="1">
    <location>
        <begin position="572"/>
        <end position="606"/>
    </location>
</feature>